<dbReference type="Pfam" id="PF01850">
    <property type="entry name" value="PIN"/>
    <property type="match status" value="1"/>
</dbReference>
<protein>
    <recommendedName>
        <fullName evidence="8">Ribonuclease VapC</fullName>
        <shortName evidence="8">RNase VapC</shortName>
        <ecNumber evidence="8">3.1.-.-</ecNumber>
    </recommendedName>
    <alternativeName>
        <fullName evidence="8">Toxin VapC</fullName>
    </alternativeName>
</protein>
<dbReference type="Proteomes" id="UP000238563">
    <property type="component" value="Unassembled WGS sequence"/>
</dbReference>
<dbReference type="InterPro" id="IPR002716">
    <property type="entry name" value="PIN_dom"/>
</dbReference>
<comment type="function">
    <text evidence="8">Toxic component of a toxin-antitoxin (TA) system. An RNase.</text>
</comment>
<sequence>MFLLDTNVVSATSPLAAAQNTRPPFLSWLELHGSDIYLSSVTIAEIWHGIHRAERLEAVAKARRLRNWVILIENLYGNRILSFGNKEAYAAGAILDRARAHEPGFADIAIAATADANGLTVLTANERHFRPMGVKWWNPLKELPKST</sequence>
<comment type="cofactor">
    <cofactor evidence="1 8">
        <name>Mg(2+)</name>
        <dbReference type="ChEBI" id="CHEBI:18420"/>
    </cofactor>
</comment>
<reference evidence="10 11" key="1">
    <citation type="submission" date="2018-02" db="EMBL/GenBank/DDBJ databases">
        <title>The draft genome of Phyllobacterium myrsinacearum DSM5892.</title>
        <authorList>
            <person name="Li L."/>
            <person name="Liu L."/>
            <person name="Zhang X."/>
            <person name="Wang T."/>
        </authorList>
    </citation>
    <scope>NUCLEOTIDE SEQUENCE [LARGE SCALE GENOMIC DNA]</scope>
    <source>
        <strain evidence="10 11">DSM 5892</strain>
    </source>
</reference>
<keyword evidence="3 8" id="KW-0540">Nuclease</keyword>
<evidence type="ECO:0000256" key="8">
    <source>
        <dbReference type="HAMAP-Rule" id="MF_00265"/>
    </source>
</evidence>
<evidence type="ECO:0000256" key="3">
    <source>
        <dbReference type="ARBA" id="ARBA00022722"/>
    </source>
</evidence>
<dbReference type="PANTHER" id="PTHR33653:SF1">
    <property type="entry name" value="RIBONUCLEASE VAPC2"/>
    <property type="match status" value="1"/>
</dbReference>
<feature type="domain" description="PIN" evidence="9">
    <location>
        <begin position="3"/>
        <end position="129"/>
    </location>
</feature>
<evidence type="ECO:0000256" key="1">
    <source>
        <dbReference type="ARBA" id="ARBA00001946"/>
    </source>
</evidence>
<comment type="caution">
    <text evidence="10">The sequence shown here is derived from an EMBL/GenBank/DDBJ whole genome shotgun (WGS) entry which is preliminary data.</text>
</comment>
<proteinExistence type="inferred from homology"/>
<keyword evidence="2 8" id="KW-1277">Toxin-antitoxin system</keyword>
<evidence type="ECO:0000256" key="4">
    <source>
        <dbReference type="ARBA" id="ARBA00022723"/>
    </source>
</evidence>
<dbReference type="GO" id="GO:0000287">
    <property type="term" value="F:magnesium ion binding"/>
    <property type="evidence" value="ECO:0007669"/>
    <property type="project" value="UniProtKB-UniRule"/>
</dbReference>
<evidence type="ECO:0000256" key="5">
    <source>
        <dbReference type="ARBA" id="ARBA00022801"/>
    </source>
</evidence>
<dbReference type="AlphaFoldDB" id="A0A2S9JB43"/>
<dbReference type="InterPro" id="IPR050556">
    <property type="entry name" value="Type_II_TA_system_RNase"/>
</dbReference>
<feature type="binding site" evidence="8">
    <location>
        <position position="5"/>
    </location>
    <ligand>
        <name>Mg(2+)</name>
        <dbReference type="ChEBI" id="CHEBI:18420"/>
    </ligand>
</feature>
<dbReference type="HAMAP" id="MF_00265">
    <property type="entry name" value="VapC_Nob1"/>
    <property type="match status" value="1"/>
</dbReference>
<evidence type="ECO:0000313" key="10">
    <source>
        <dbReference type="EMBL" id="PRD49979.1"/>
    </source>
</evidence>
<feature type="binding site" evidence="8">
    <location>
        <position position="107"/>
    </location>
    <ligand>
        <name>Mg(2+)</name>
        <dbReference type="ChEBI" id="CHEBI:18420"/>
    </ligand>
</feature>
<keyword evidence="8" id="KW-0800">Toxin</keyword>
<keyword evidence="11" id="KW-1185">Reference proteome</keyword>
<gene>
    <name evidence="8" type="primary">vapC</name>
    <name evidence="10" type="ORF">C5750_24485</name>
</gene>
<dbReference type="InterPro" id="IPR022907">
    <property type="entry name" value="VapC_family"/>
</dbReference>
<comment type="similarity">
    <text evidence="7 8">Belongs to the PINc/VapC protein family.</text>
</comment>
<dbReference type="GO" id="GO:0004540">
    <property type="term" value="F:RNA nuclease activity"/>
    <property type="evidence" value="ECO:0007669"/>
    <property type="project" value="InterPro"/>
</dbReference>
<keyword evidence="4 8" id="KW-0479">Metal-binding</keyword>
<evidence type="ECO:0000259" key="9">
    <source>
        <dbReference type="Pfam" id="PF01850"/>
    </source>
</evidence>
<dbReference type="EC" id="3.1.-.-" evidence="8"/>
<dbReference type="GO" id="GO:0016787">
    <property type="term" value="F:hydrolase activity"/>
    <property type="evidence" value="ECO:0007669"/>
    <property type="project" value="UniProtKB-KW"/>
</dbReference>
<evidence type="ECO:0000256" key="7">
    <source>
        <dbReference type="ARBA" id="ARBA00038093"/>
    </source>
</evidence>
<evidence type="ECO:0000313" key="11">
    <source>
        <dbReference type="Proteomes" id="UP000238563"/>
    </source>
</evidence>
<dbReference type="GO" id="GO:0090729">
    <property type="term" value="F:toxin activity"/>
    <property type="evidence" value="ECO:0007669"/>
    <property type="project" value="UniProtKB-KW"/>
</dbReference>
<dbReference type="InterPro" id="IPR029060">
    <property type="entry name" value="PIN-like_dom_sf"/>
</dbReference>
<dbReference type="Gene3D" id="3.40.50.1010">
    <property type="entry name" value="5'-nuclease"/>
    <property type="match status" value="1"/>
</dbReference>
<dbReference type="PANTHER" id="PTHR33653">
    <property type="entry name" value="RIBONUCLEASE VAPC2"/>
    <property type="match status" value="1"/>
</dbReference>
<name>A0A2S9JB43_9HYPH</name>
<keyword evidence="5 8" id="KW-0378">Hydrolase</keyword>
<dbReference type="OrthoDB" id="7188375at2"/>
<organism evidence="10 11">
    <name type="scientific">Phyllobacterium myrsinacearum</name>
    <dbReference type="NCBI Taxonomy" id="28101"/>
    <lineage>
        <taxon>Bacteria</taxon>
        <taxon>Pseudomonadati</taxon>
        <taxon>Pseudomonadota</taxon>
        <taxon>Alphaproteobacteria</taxon>
        <taxon>Hyphomicrobiales</taxon>
        <taxon>Phyllobacteriaceae</taxon>
        <taxon>Phyllobacterium</taxon>
    </lineage>
</organism>
<keyword evidence="6 8" id="KW-0460">Magnesium</keyword>
<evidence type="ECO:0000256" key="6">
    <source>
        <dbReference type="ARBA" id="ARBA00022842"/>
    </source>
</evidence>
<dbReference type="SUPFAM" id="SSF88723">
    <property type="entry name" value="PIN domain-like"/>
    <property type="match status" value="1"/>
</dbReference>
<accession>A0A2S9JB43</accession>
<dbReference type="RefSeq" id="WP_105737731.1">
    <property type="nucleotide sequence ID" value="NZ_PVBT01000009.1"/>
</dbReference>
<evidence type="ECO:0000256" key="2">
    <source>
        <dbReference type="ARBA" id="ARBA00022649"/>
    </source>
</evidence>
<dbReference type="EMBL" id="PVBT01000009">
    <property type="protein sequence ID" value="PRD49979.1"/>
    <property type="molecule type" value="Genomic_DNA"/>
</dbReference>